<evidence type="ECO:0000313" key="4">
    <source>
        <dbReference type="EMBL" id="RZF64098.1"/>
    </source>
</evidence>
<dbReference type="OrthoDB" id="9803913at2"/>
<comment type="subunit">
    <text evidence="2">DNA polymerase III contains a core (composed of alpha, epsilon and theta chains) that associates with a tau subunit. This core dimerizes to form the POLIII' complex. PolIII' associates with the gamma complex (composed of gamma, delta, delta', psi and chi chains) and with the beta chain to form the complete DNA polymerase III complex.</text>
</comment>
<dbReference type="AlphaFoldDB" id="A0A4V2DD84"/>
<dbReference type="GO" id="GO:0008408">
    <property type="term" value="F:3'-5' exonuclease activity"/>
    <property type="evidence" value="ECO:0007669"/>
    <property type="project" value="TreeGrafter"/>
</dbReference>
<name>A0A4V2DD84_9SPHN</name>
<dbReference type="PROSITE" id="PS50172">
    <property type="entry name" value="BRCT"/>
    <property type="match status" value="1"/>
</dbReference>
<reference evidence="4 5" key="1">
    <citation type="submission" date="2019-02" db="EMBL/GenBank/DDBJ databases">
        <authorList>
            <person name="Li Y."/>
        </authorList>
    </citation>
    <scope>NUCLEOTIDE SEQUENCE [LARGE SCALE GENOMIC DNA]</scope>
    <source>
        <strain evidence="4 5">3-7</strain>
    </source>
</reference>
<dbReference type="SUPFAM" id="SSF53098">
    <property type="entry name" value="Ribonuclease H-like"/>
    <property type="match status" value="1"/>
</dbReference>
<dbReference type="InterPro" id="IPR012337">
    <property type="entry name" value="RNaseH-like_sf"/>
</dbReference>
<dbReference type="SMART" id="SM00479">
    <property type="entry name" value="EXOIII"/>
    <property type="match status" value="1"/>
</dbReference>
<dbReference type="InterPro" id="IPR036397">
    <property type="entry name" value="RNaseH_sf"/>
</dbReference>
<dbReference type="PANTHER" id="PTHR30231:SF42">
    <property type="entry name" value="EXONUCLEASE"/>
    <property type="match status" value="1"/>
</dbReference>
<organism evidence="4 5">
    <name type="scientific">Sphingomonas populi</name>
    <dbReference type="NCBI Taxonomy" id="2484750"/>
    <lineage>
        <taxon>Bacteria</taxon>
        <taxon>Pseudomonadati</taxon>
        <taxon>Pseudomonadota</taxon>
        <taxon>Alphaproteobacteria</taxon>
        <taxon>Sphingomonadales</taxon>
        <taxon>Sphingomonadaceae</taxon>
        <taxon>Sphingomonas</taxon>
    </lineage>
</organism>
<dbReference type="CDD" id="cd06130">
    <property type="entry name" value="DNA_pol_III_epsilon_like"/>
    <property type="match status" value="1"/>
</dbReference>
<evidence type="ECO:0000259" key="3">
    <source>
        <dbReference type="PROSITE" id="PS50172"/>
    </source>
</evidence>
<dbReference type="InterPro" id="IPR001357">
    <property type="entry name" value="BRCT_dom"/>
</dbReference>
<evidence type="ECO:0000256" key="2">
    <source>
        <dbReference type="ARBA" id="ARBA00026073"/>
    </source>
</evidence>
<feature type="domain" description="BRCT" evidence="3">
    <location>
        <begin position="202"/>
        <end position="291"/>
    </location>
</feature>
<sequence>MMSSETAPSIVPAHDDTAPDFVVVDVETACPRVSSICQIGIVGFRAGVEVLSYEMLVDPRDDFSPFNIRIHGISADHVAGKPSFAHIHPTVDAHLSGRITVAHSNFDKGALAAACRVHDRTPIKTTWLDSVRVAQRAWPDLPSHRLNVLTKYLGIRHKHHDALSDARAAGLVVVRAIEHTGIDLAGWLAPFTPRGGAAPKAAKDGPLKGERIAILGAPRDGPLARQLAEAGARVVSSVGLTTTMLVVSNDQPYGRFYHAAPAYRRAEELRREGSLLEILDEAEIAHRLEAR</sequence>
<dbReference type="GO" id="GO:0003676">
    <property type="term" value="F:nucleic acid binding"/>
    <property type="evidence" value="ECO:0007669"/>
    <property type="project" value="InterPro"/>
</dbReference>
<keyword evidence="5" id="KW-1185">Reference proteome</keyword>
<dbReference type="InterPro" id="IPR013520">
    <property type="entry name" value="Ribonucl_H"/>
</dbReference>
<accession>A0A4V2DD84</accession>
<dbReference type="EMBL" id="SGIS01000018">
    <property type="protein sequence ID" value="RZF64098.1"/>
    <property type="molecule type" value="Genomic_DNA"/>
</dbReference>
<evidence type="ECO:0000256" key="1">
    <source>
        <dbReference type="ARBA" id="ARBA00025483"/>
    </source>
</evidence>
<dbReference type="FunFam" id="3.30.420.10:FF:000045">
    <property type="entry name" value="3'-5' exonuclease DinG"/>
    <property type="match status" value="1"/>
</dbReference>
<dbReference type="Gene3D" id="3.30.420.10">
    <property type="entry name" value="Ribonuclease H-like superfamily/Ribonuclease H"/>
    <property type="match status" value="1"/>
</dbReference>
<comment type="caution">
    <text evidence="4">The sequence shown here is derived from an EMBL/GenBank/DDBJ whole genome shotgun (WGS) entry which is preliminary data.</text>
</comment>
<dbReference type="PANTHER" id="PTHR30231">
    <property type="entry name" value="DNA POLYMERASE III SUBUNIT EPSILON"/>
    <property type="match status" value="1"/>
</dbReference>
<dbReference type="Pfam" id="PF00929">
    <property type="entry name" value="RNase_T"/>
    <property type="match status" value="1"/>
</dbReference>
<gene>
    <name evidence="4" type="ORF">EWE75_12785</name>
</gene>
<protein>
    <submittedName>
        <fullName evidence="4">Transposase</fullName>
    </submittedName>
</protein>
<dbReference type="GO" id="GO:0005829">
    <property type="term" value="C:cytosol"/>
    <property type="evidence" value="ECO:0007669"/>
    <property type="project" value="TreeGrafter"/>
</dbReference>
<comment type="function">
    <text evidence="1">DNA polymerase III is a complex, multichain enzyme responsible for most of the replicative synthesis in bacteria. The epsilon subunit contain the editing function and is a proofreading 3'-5' exonuclease.</text>
</comment>
<evidence type="ECO:0000313" key="5">
    <source>
        <dbReference type="Proteomes" id="UP000292085"/>
    </source>
</evidence>
<dbReference type="Proteomes" id="UP000292085">
    <property type="component" value="Unassembled WGS sequence"/>
</dbReference>
<dbReference type="GO" id="GO:0006259">
    <property type="term" value="P:DNA metabolic process"/>
    <property type="evidence" value="ECO:0007669"/>
    <property type="project" value="UniProtKB-ARBA"/>
</dbReference>
<proteinExistence type="predicted"/>